<comment type="caution">
    <text evidence="6">The sequence shown here is derived from an EMBL/GenBank/DDBJ whole genome shotgun (WGS) entry which is preliminary data.</text>
</comment>
<keyword evidence="4 5" id="KW-0472">Membrane</keyword>
<proteinExistence type="predicted"/>
<comment type="subcellular location">
    <subcellularLocation>
        <location evidence="1">Membrane</location>
        <topology evidence="1">Multi-pass membrane protein</topology>
    </subcellularLocation>
</comment>
<evidence type="ECO:0000313" key="6">
    <source>
        <dbReference type="EMBL" id="TDS81019.1"/>
    </source>
</evidence>
<dbReference type="GO" id="GO:0004671">
    <property type="term" value="F:protein C-terminal S-isoprenylcysteine carboxyl O-methyltransferase activity"/>
    <property type="evidence" value="ECO:0007669"/>
    <property type="project" value="InterPro"/>
</dbReference>
<dbReference type="Proteomes" id="UP000295344">
    <property type="component" value="Unassembled WGS sequence"/>
</dbReference>
<keyword evidence="6" id="KW-0489">Methyltransferase</keyword>
<evidence type="ECO:0000313" key="7">
    <source>
        <dbReference type="Proteomes" id="UP000295344"/>
    </source>
</evidence>
<keyword evidence="7" id="KW-1185">Reference proteome</keyword>
<sequence length="192" mass="20567">MSAELLAGTPGWWAAYTAYLVLLAGTSVERFVELGVSVRNARWAFAQGGVETGRGHFPPMVALHTALIAACALEPLLAARPFITALAVPMAVLALGSQALRWWCIRTLGRRWNTRIVVVPGLSLVRRGPYRVLPHPNYVAVVVEGVALPLIASGWSTALVFSLLNAVLLLGFRIPAEERALAAAAPAEEPVR</sequence>
<organism evidence="6 7">
    <name type="scientific">Amnibacterium kyonggiense</name>
    <dbReference type="NCBI Taxonomy" id="595671"/>
    <lineage>
        <taxon>Bacteria</taxon>
        <taxon>Bacillati</taxon>
        <taxon>Actinomycetota</taxon>
        <taxon>Actinomycetes</taxon>
        <taxon>Micrococcales</taxon>
        <taxon>Microbacteriaceae</taxon>
        <taxon>Amnibacterium</taxon>
    </lineage>
</organism>
<dbReference type="GO" id="GO:0032259">
    <property type="term" value="P:methylation"/>
    <property type="evidence" value="ECO:0007669"/>
    <property type="project" value="UniProtKB-KW"/>
</dbReference>
<protein>
    <submittedName>
        <fullName evidence="6">Alkylresorcinol O-methyltransferase</fullName>
    </submittedName>
</protein>
<dbReference type="Gene3D" id="1.20.120.1630">
    <property type="match status" value="1"/>
</dbReference>
<dbReference type="RefSeq" id="WP_246018012.1">
    <property type="nucleotide sequence ID" value="NZ_BAAARP010000003.1"/>
</dbReference>
<evidence type="ECO:0000256" key="3">
    <source>
        <dbReference type="ARBA" id="ARBA00022989"/>
    </source>
</evidence>
<feature type="transmembrane region" description="Helical" evidence="5">
    <location>
        <begin position="12"/>
        <end position="32"/>
    </location>
</feature>
<dbReference type="InterPro" id="IPR007269">
    <property type="entry name" value="ICMT_MeTrfase"/>
</dbReference>
<dbReference type="AlphaFoldDB" id="A0A4R7FTH6"/>
<feature type="transmembrane region" description="Helical" evidence="5">
    <location>
        <begin position="57"/>
        <end position="76"/>
    </location>
</feature>
<evidence type="ECO:0000256" key="5">
    <source>
        <dbReference type="SAM" id="Phobius"/>
    </source>
</evidence>
<evidence type="ECO:0000256" key="4">
    <source>
        <dbReference type="ARBA" id="ARBA00023136"/>
    </source>
</evidence>
<feature type="transmembrane region" description="Helical" evidence="5">
    <location>
        <begin position="82"/>
        <end position="100"/>
    </location>
</feature>
<evidence type="ECO:0000256" key="1">
    <source>
        <dbReference type="ARBA" id="ARBA00004141"/>
    </source>
</evidence>
<dbReference type="EMBL" id="SOAM01000001">
    <property type="protein sequence ID" value="TDS81019.1"/>
    <property type="molecule type" value="Genomic_DNA"/>
</dbReference>
<keyword evidence="3 5" id="KW-1133">Transmembrane helix</keyword>
<evidence type="ECO:0000256" key="2">
    <source>
        <dbReference type="ARBA" id="ARBA00022692"/>
    </source>
</evidence>
<keyword evidence="6" id="KW-0808">Transferase</keyword>
<dbReference type="GO" id="GO:0016020">
    <property type="term" value="C:membrane"/>
    <property type="evidence" value="ECO:0007669"/>
    <property type="project" value="UniProtKB-SubCell"/>
</dbReference>
<name>A0A4R7FTH6_9MICO</name>
<reference evidence="6 7" key="1">
    <citation type="submission" date="2019-03" db="EMBL/GenBank/DDBJ databases">
        <title>Genomic Encyclopedia of Archaeal and Bacterial Type Strains, Phase II (KMG-II): from individual species to whole genera.</title>
        <authorList>
            <person name="Goeker M."/>
        </authorList>
    </citation>
    <scope>NUCLEOTIDE SEQUENCE [LARGE SCALE GENOMIC DNA]</scope>
    <source>
        <strain evidence="6 7">DSM 24782</strain>
    </source>
</reference>
<keyword evidence="2 5" id="KW-0812">Transmembrane</keyword>
<dbReference type="Pfam" id="PF04140">
    <property type="entry name" value="ICMT"/>
    <property type="match status" value="1"/>
</dbReference>
<gene>
    <name evidence="6" type="ORF">CLV52_1592</name>
</gene>
<accession>A0A4R7FTH6</accession>